<proteinExistence type="inferred from homology"/>
<dbReference type="InterPro" id="IPR006094">
    <property type="entry name" value="Oxid_FAD_bind_N"/>
</dbReference>
<dbReference type="InterPro" id="IPR036318">
    <property type="entry name" value="FAD-bd_PCMH-like_sf"/>
</dbReference>
<dbReference type="InterPro" id="IPR016171">
    <property type="entry name" value="Vanillyl_alc_oxidase_C-sub2"/>
</dbReference>
<dbReference type="Gene3D" id="3.30.43.10">
    <property type="entry name" value="Uridine Diphospho-n-acetylenolpyruvylglucosamine Reductase, domain 2"/>
    <property type="match status" value="1"/>
</dbReference>
<evidence type="ECO:0000256" key="6">
    <source>
        <dbReference type="ARBA" id="ARBA00039003"/>
    </source>
</evidence>
<comment type="similarity">
    <text evidence="2">Belongs to the FAD-binding oxidoreductase/transferase type 4 family.</text>
</comment>
<dbReference type="InterPro" id="IPR016167">
    <property type="entry name" value="FAD-bd_PCMH_sub1"/>
</dbReference>
<evidence type="ECO:0000313" key="11">
    <source>
        <dbReference type="EMBL" id="WAR14417.1"/>
    </source>
</evidence>
<dbReference type="InterPro" id="IPR051264">
    <property type="entry name" value="FAD-oxidored/transferase_4"/>
</dbReference>
<evidence type="ECO:0000256" key="7">
    <source>
        <dbReference type="ARBA" id="ARBA00039639"/>
    </source>
</evidence>
<dbReference type="SUPFAM" id="SSF55103">
    <property type="entry name" value="FAD-linked oxidases, C-terminal domain"/>
    <property type="match status" value="1"/>
</dbReference>
<dbReference type="InterPro" id="IPR016169">
    <property type="entry name" value="FAD-bd_PCMH_sub2"/>
</dbReference>
<dbReference type="Gene3D" id="3.30.70.2190">
    <property type="match status" value="1"/>
</dbReference>
<evidence type="ECO:0000256" key="3">
    <source>
        <dbReference type="ARBA" id="ARBA00022630"/>
    </source>
</evidence>
<feature type="domain" description="FAD-binding PCMH-type" evidence="10">
    <location>
        <begin position="143"/>
        <end position="323"/>
    </location>
</feature>
<sequence length="526" mass="57652">IVSNHNLEYGILLLGVFYMGQMTTPRNTIVLCSLPGMFENVANVSEQMGRCLTQKMQPNSVIRTFKCIKNVSKIHSGTHRLFHKSTSNAIEFTSVRYPNLKRGQYSNVSDVDIAAFEKILPGAQRVITDASELEGYNTDWIKTCRGRSQVLLKPKETEEVSAILKICHERNLAVVPQGGNTGLVGGSVPVFDEIIISTQLMNTVISLDSLSGILTCQAGCILGNLNDYVSEHNLTMPLDLGAKGSCHIGGNLATNAGGVRLLRYGSLHGSVLGLEAVLPDGEVLDCMSSLRKDNTGYDLKQLFIGSEGTLGIITAASILCPQKSQAVNVAFLGVDSFDRVLEVFKESKHQLAEILSAFEFLDSEALAVCTDNLKLNSPLSSHPFYVLIETSGSNSAHDEEKLNTFLESMMDAGKVLDGTVYIWGLRERVAEGLMHDGYCYKYDVSLPLSAFYQLVTDMRARIGSKATRVIGYGHVGDEVMALIEPFIYDWVANYNKSRSAVKMMKALKTLVDPNGILNPYKFLPDH</sequence>
<dbReference type="PROSITE" id="PS51387">
    <property type="entry name" value="FAD_PCMH"/>
    <property type="match status" value="1"/>
</dbReference>
<keyword evidence="5" id="KW-0560">Oxidoreductase</keyword>
<evidence type="ECO:0000256" key="8">
    <source>
        <dbReference type="ARBA" id="ARBA00045410"/>
    </source>
</evidence>
<keyword evidence="3" id="KW-0285">Flavoprotein</keyword>
<evidence type="ECO:0000256" key="9">
    <source>
        <dbReference type="ARBA" id="ARBA00049267"/>
    </source>
</evidence>
<comment type="catalytic activity">
    <reaction evidence="9">
        <text>(R)-malate + A = oxaloacetate + AH2</text>
        <dbReference type="Rhea" id="RHEA:67460"/>
        <dbReference type="ChEBI" id="CHEBI:13193"/>
        <dbReference type="ChEBI" id="CHEBI:15588"/>
        <dbReference type="ChEBI" id="CHEBI:16452"/>
        <dbReference type="ChEBI" id="CHEBI:17499"/>
    </reaction>
    <physiologicalReaction direction="left-to-right" evidence="9">
        <dbReference type="Rhea" id="RHEA:67461"/>
    </physiologicalReaction>
</comment>
<dbReference type="Gene3D" id="3.30.465.10">
    <property type="match status" value="1"/>
</dbReference>
<dbReference type="Pfam" id="PF01565">
    <property type="entry name" value="FAD_binding_4"/>
    <property type="match status" value="1"/>
</dbReference>
<name>A0ABY7EYL7_MYAAR</name>
<dbReference type="PANTHER" id="PTHR43716">
    <property type="entry name" value="D-2-HYDROXYGLUTARATE DEHYDROGENASE, MITOCHONDRIAL"/>
    <property type="match status" value="1"/>
</dbReference>
<dbReference type="InterPro" id="IPR004113">
    <property type="entry name" value="FAD-bd_oxidored_4_C"/>
</dbReference>
<evidence type="ECO:0000256" key="4">
    <source>
        <dbReference type="ARBA" id="ARBA00022827"/>
    </source>
</evidence>
<comment type="cofactor">
    <cofactor evidence="1">
        <name>FAD</name>
        <dbReference type="ChEBI" id="CHEBI:57692"/>
    </cofactor>
</comment>
<dbReference type="InterPro" id="IPR016164">
    <property type="entry name" value="FAD-linked_Oxase-like_C"/>
</dbReference>
<evidence type="ECO:0000256" key="1">
    <source>
        <dbReference type="ARBA" id="ARBA00001974"/>
    </source>
</evidence>
<dbReference type="Proteomes" id="UP001164746">
    <property type="component" value="Chromosome 9"/>
</dbReference>
<dbReference type="SUPFAM" id="SSF56176">
    <property type="entry name" value="FAD-binding/transporter-associated domain-like"/>
    <property type="match status" value="1"/>
</dbReference>
<keyword evidence="4" id="KW-0274">FAD</keyword>
<accession>A0ABY7EYL7</accession>
<evidence type="ECO:0000313" key="12">
    <source>
        <dbReference type="Proteomes" id="UP001164746"/>
    </source>
</evidence>
<dbReference type="InterPro" id="IPR016166">
    <property type="entry name" value="FAD-bd_PCMH"/>
</dbReference>
<gene>
    <name evidence="11" type="ORF">MAR_004522</name>
</gene>
<dbReference type="Pfam" id="PF02913">
    <property type="entry name" value="FAD-oxidase_C"/>
    <property type="match status" value="2"/>
</dbReference>
<reference evidence="11" key="1">
    <citation type="submission" date="2022-11" db="EMBL/GenBank/DDBJ databases">
        <title>Centuries of genome instability and evolution in soft-shell clam transmissible cancer (bioRxiv).</title>
        <authorList>
            <person name="Hart S.F.M."/>
            <person name="Yonemitsu M.A."/>
            <person name="Giersch R.M."/>
            <person name="Beal B.F."/>
            <person name="Arriagada G."/>
            <person name="Davis B.W."/>
            <person name="Ostrander E.A."/>
            <person name="Goff S.P."/>
            <person name="Metzger M.J."/>
        </authorList>
    </citation>
    <scope>NUCLEOTIDE SEQUENCE</scope>
    <source>
        <strain evidence="11">MELC-2E11</strain>
        <tissue evidence="11">Siphon/mantle</tissue>
    </source>
</reference>
<protein>
    <recommendedName>
        <fullName evidence="7">D-2-hydroxyglutarate dehydrogenase, mitochondrial</fullName>
        <ecNumber evidence="6">1.1.99.39</ecNumber>
    </recommendedName>
</protein>
<evidence type="ECO:0000256" key="5">
    <source>
        <dbReference type="ARBA" id="ARBA00023002"/>
    </source>
</evidence>
<keyword evidence="12" id="KW-1185">Reference proteome</keyword>
<dbReference type="EC" id="1.1.99.39" evidence="6"/>
<feature type="non-terminal residue" evidence="11">
    <location>
        <position position="526"/>
    </location>
</feature>
<dbReference type="PANTHER" id="PTHR43716:SF1">
    <property type="entry name" value="D-2-HYDROXYGLUTARATE DEHYDROGENASE, MITOCHONDRIAL"/>
    <property type="match status" value="1"/>
</dbReference>
<dbReference type="EMBL" id="CP111020">
    <property type="protein sequence ID" value="WAR14417.1"/>
    <property type="molecule type" value="Genomic_DNA"/>
</dbReference>
<comment type="function">
    <text evidence="8">Catalyzes the oxidation of D-2-hydroxyglutarate (D-2-HG) to alpha-ketoglutarate. Also catalyzes the oxidation of other D-2-hydroxyacids, such as D-malate (D-MAL) and D-lactate (D-LAC). Exhibits high activities towards D-2-HG and D-MAL but a very weak activity towards D-LAC.</text>
</comment>
<evidence type="ECO:0000259" key="10">
    <source>
        <dbReference type="PROSITE" id="PS51387"/>
    </source>
</evidence>
<dbReference type="Gene3D" id="3.30.70.2740">
    <property type="match status" value="1"/>
</dbReference>
<dbReference type="Gene3D" id="1.10.45.10">
    <property type="entry name" value="Vanillyl-alcohol Oxidase, Chain A, domain 4"/>
    <property type="match status" value="1"/>
</dbReference>
<evidence type="ECO:0000256" key="2">
    <source>
        <dbReference type="ARBA" id="ARBA00008000"/>
    </source>
</evidence>
<organism evidence="11 12">
    <name type="scientific">Mya arenaria</name>
    <name type="common">Soft-shell clam</name>
    <dbReference type="NCBI Taxonomy" id="6604"/>
    <lineage>
        <taxon>Eukaryota</taxon>
        <taxon>Metazoa</taxon>
        <taxon>Spiralia</taxon>
        <taxon>Lophotrochozoa</taxon>
        <taxon>Mollusca</taxon>
        <taxon>Bivalvia</taxon>
        <taxon>Autobranchia</taxon>
        <taxon>Heteroconchia</taxon>
        <taxon>Euheterodonta</taxon>
        <taxon>Imparidentia</taxon>
        <taxon>Neoheterodontei</taxon>
        <taxon>Myida</taxon>
        <taxon>Myoidea</taxon>
        <taxon>Myidae</taxon>
        <taxon>Mya</taxon>
    </lineage>
</organism>